<keyword evidence="1" id="KW-0813">Transport</keyword>
<name>A0ABW2IHX7_9PROT</name>
<dbReference type="Proteomes" id="UP001596492">
    <property type="component" value="Unassembled WGS sequence"/>
</dbReference>
<dbReference type="InterPro" id="IPR050222">
    <property type="entry name" value="MATE_MdtK"/>
</dbReference>
<evidence type="ECO:0000256" key="2">
    <source>
        <dbReference type="SAM" id="Phobius"/>
    </source>
</evidence>
<organism evidence="3 4">
    <name type="scientific">Hirschia litorea</name>
    <dbReference type="NCBI Taxonomy" id="1199156"/>
    <lineage>
        <taxon>Bacteria</taxon>
        <taxon>Pseudomonadati</taxon>
        <taxon>Pseudomonadota</taxon>
        <taxon>Alphaproteobacteria</taxon>
        <taxon>Hyphomonadales</taxon>
        <taxon>Hyphomonadaceae</taxon>
        <taxon>Hirschia</taxon>
    </lineage>
</organism>
<keyword evidence="2" id="KW-0472">Membrane</keyword>
<keyword evidence="4" id="KW-1185">Reference proteome</keyword>
<dbReference type="PANTHER" id="PTHR43298">
    <property type="entry name" value="MULTIDRUG RESISTANCE PROTEIN NORM-RELATED"/>
    <property type="match status" value="1"/>
</dbReference>
<feature type="transmembrane region" description="Helical" evidence="2">
    <location>
        <begin position="320"/>
        <end position="338"/>
    </location>
</feature>
<proteinExistence type="predicted"/>
<feature type="transmembrane region" description="Helical" evidence="2">
    <location>
        <begin position="57"/>
        <end position="79"/>
    </location>
</feature>
<feature type="transmembrane region" description="Helical" evidence="2">
    <location>
        <begin position="141"/>
        <end position="159"/>
    </location>
</feature>
<feature type="transmembrane region" description="Helical" evidence="2">
    <location>
        <begin position="358"/>
        <end position="379"/>
    </location>
</feature>
<feature type="transmembrane region" description="Helical" evidence="2">
    <location>
        <begin position="100"/>
        <end position="121"/>
    </location>
</feature>
<feature type="transmembrane region" description="Helical" evidence="2">
    <location>
        <begin position="166"/>
        <end position="191"/>
    </location>
</feature>
<dbReference type="PANTHER" id="PTHR43298:SF2">
    <property type="entry name" value="FMN_FAD EXPORTER YEEO-RELATED"/>
    <property type="match status" value="1"/>
</dbReference>
<feature type="transmembrane region" description="Helical" evidence="2">
    <location>
        <begin position="20"/>
        <end position="37"/>
    </location>
</feature>
<evidence type="ECO:0000313" key="4">
    <source>
        <dbReference type="Proteomes" id="UP001596492"/>
    </source>
</evidence>
<evidence type="ECO:0000256" key="1">
    <source>
        <dbReference type="ARBA" id="ARBA00022448"/>
    </source>
</evidence>
<dbReference type="EMBL" id="JBHTBR010000002">
    <property type="protein sequence ID" value="MFC7290721.1"/>
    <property type="molecule type" value="Genomic_DNA"/>
</dbReference>
<keyword evidence="2" id="KW-0812">Transmembrane</keyword>
<feature type="transmembrane region" description="Helical" evidence="2">
    <location>
        <begin position="281"/>
        <end position="300"/>
    </location>
</feature>
<reference evidence="4" key="1">
    <citation type="journal article" date="2019" name="Int. J. Syst. Evol. Microbiol.">
        <title>The Global Catalogue of Microorganisms (GCM) 10K type strain sequencing project: providing services to taxonomists for standard genome sequencing and annotation.</title>
        <authorList>
            <consortium name="The Broad Institute Genomics Platform"/>
            <consortium name="The Broad Institute Genome Sequencing Center for Infectious Disease"/>
            <person name="Wu L."/>
            <person name="Ma J."/>
        </authorList>
    </citation>
    <scope>NUCLEOTIDE SEQUENCE [LARGE SCALE GENOMIC DNA]</scope>
    <source>
        <strain evidence="4">CCUG 51308</strain>
    </source>
</reference>
<evidence type="ECO:0000313" key="3">
    <source>
        <dbReference type="EMBL" id="MFC7290721.1"/>
    </source>
</evidence>
<dbReference type="InterPro" id="IPR002528">
    <property type="entry name" value="MATE_fam"/>
</dbReference>
<accession>A0ABW2IHX7</accession>
<dbReference type="Pfam" id="PF01554">
    <property type="entry name" value="MatE"/>
    <property type="match status" value="2"/>
</dbReference>
<sequence>MTTKIKLPVWGKPDQILDLLRLAFPVALSRLAMPVMSVTDAVVLGRMAQLEVPYITIAWLLLSVGMAAGMGVLQGVQVFTAELNGSGFYKDTGRVFRRGMVVGCLLGLCATVMIITCAEPLYRMLHLQSEVVTGATSAARILGYGMIAHMVVIGCTMYLEALRKPVWVTIITYVGVVANLILDLALVAGVWGAEPMGADGVAWATTGSRAVVAVVLLGLVAFLTPGFRKSAPAPAREFVRQNTVGLGSAVAHMAEFAAFNLTFVIATLASTVTGTVFSLGIQPIFMCFMIFVGIATATSVRVAESYGRGDRTGVRDAGRLGVVATVFTGIVLIVLTYFLRDHLAVGMASSDEANGLDIVSLLAPVIAIASLVVLFDGLQVVASSALRSQEVVWTPTIVHLSGYVVVMLPLTYWLTLVKGYGAQGAMWGVVVGSLVVGVAQVLLLEWKTARNI</sequence>
<feature type="transmembrane region" description="Helical" evidence="2">
    <location>
        <begin position="244"/>
        <end position="269"/>
    </location>
</feature>
<feature type="transmembrane region" description="Helical" evidence="2">
    <location>
        <begin position="425"/>
        <end position="444"/>
    </location>
</feature>
<comment type="caution">
    <text evidence="3">The sequence shown here is derived from an EMBL/GenBank/DDBJ whole genome shotgun (WGS) entry which is preliminary data.</text>
</comment>
<protein>
    <submittedName>
        <fullName evidence="3">MATE family efflux transporter</fullName>
    </submittedName>
</protein>
<gene>
    <name evidence="3" type="ORF">ACFQS8_03755</name>
</gene>
<dbReference type="RefSeq" id="WP_382165857.1">
    <property type="nucleotide sequence ID" value="NZ_JBHTBR010000002.1"/>
</dbReference>
<feature type="transmembrane region" description="Helical" evidence="2">
    <location>
        <begin position="203"/>
        <end position="223"/>
    </location>
</feature>
<feature type="transmembrane region" description="Helical" evidence="2">
    <location>
        <begin position="391"/>
        <end position="413"/>
    </location>
</feature>
<keyword evidence="2" id="KW-1133">Transmembrane helix</keyword>